<dbReference type="Pfam" id="PF01557">
    <property type="entry name" value="FAA_hydrolase"/>
    <property type="match status" value="1"/>
</dbReference>
<gene>
    <name evidence="4" type="ORF">MRBLWS13_001770</name>
</gene>
<dbReference type="Gene3D" id="3.90.850.10">
    <property type="entry name" value="Fumarylacetoacetase-like, C-terminal domain"/>
    <property type="match status" value="1"/>
</dbReference>
<dbReference type="InterPro" id="IPR051121">
    <property type="entry name" value="FAH"/>
</dbReference>
<evidence type="ECO:0000256" key="2">
    <source>
        <dbReference type="ARBA" id="ARBA00022723"/>
    </source>
</evidence>
<dbReference type="InterPro" id="IPR011234">
    <property type="entry name" value="Fumarylacetoacetase-like_C"/>
</dbReference>
<dbReference type="SUPFAM" id="SSF56529">
    <property type="entry name" value="FAH"/>
    <property type="match status" value="1"/>
</dbReference>
<evidence type="ECO:0000313" key="4">
    <source>
        <dbReference type="EMBL" id="WZO34125.1"/>
    </source>
</evidence>
<keyword evidence="2" id="KW-0479">Metal-binding</keyword>
<dbReference type="PANTHER" id="PTHR42796:SF4">
    <property type="entry name" value="FUMARYLACETOACETATE HYDROLASE DOMAIN-CONTAINING PROTEIN 2A"/>
    <property type="match status" value="1"/>
</dbReference>
<dbReference type="InterPro" id="IPR036663">
    <property type="entry name" value="Fumarylacetoacetase_C_sf"/>
</dbReference>
<dbReference type="GO" id="GO:0016853">
    <property type="term" value="F:isomerase activity"/>
    <property type="evidence" value="ECO:0007669"/>
    <property type="project" value="UniProtKB-ARBA"/>
</dbReference>
<dbReference type="GO" id="GO:0016787">
    <property type="term" value="F:hydrolase activity"/>
    <property type="evidence" value="ECO:0007669"/>
    <property type="project" value="UniProtKB-KW"/>
</dbReference>
<dbReference type="GO" id="GO:0019752">
    <property type="term" value="P:carboxylic acid metabolic process"/>
    <property type="evidence" value="ECO:0007669"/>
    <property type="project" value="UniProtKB-ARBA"/>
</dbReference>
<dbReference type="GO" id="GO:0046872">
    <property type="term" value="F:metal ion binding"/>
    <property type="evidence" value="ECO:0007669"/>
    <property type="project" value="UniProtKB-KW"/>
</dbReference>
<proteinExistence type="inferred from homology"/>
<accession>A0AAU6SB68</accession>
<dbReference type="EMBL" id="CP151632">
    <property type="protein sequence ID" value="WZO34125.1"/>
    <property type="molecule type" value="Genomic_DNA"/>
</dbReference>
<evidence type="ECO:0000259" key="3">
    <source>
        <dbReference type="Pfam" id="PF01557"/>
    </source>
</evidence>
<dbReference type="AlphaFoldDB" id="A0AAU6SB68"/>
<reference evidence="4" key="1">
    <citation type="submission" date="2024-04" db="EMBL/GenBank/DDBJ databases">
        <authorList>
            <person name="Roder T."/>
            <person name="Oberhansli S."/>
            <person name="Kreuzer M."/>
        </authorList>
    </citation>
    <scope>NUCLEOTIDE SEQUENCE</scope>
    <source>
        <strain evidence="4">LWS13-1.2</strain>
    </source>
</reference>
<name>A0AAU6SB68_9MICO</name>
<keyword evidence="4" id="KW-0378">Hydrolase</keyword>
<organism evidence="4">
    <name type="scientific">Microbacterium sp. LWS13-1.2</name>
    <dbReference type="NCBI Taxonomy" id="3135264"/>
    <lineage>
        <taxon>Bacteria</taxon>
        <taxon>Bacillati</taxon>
        <taxon>Actinomycetota</taxon>
        <taxon>Actinomycetes</taxon>
        <taxon>Micrococcales</taxon>
        <taxon>Microbacteriaceae</taxon>
        <taxon>Microbacterium</taxon>
    </lineage>
</organism>
<sequence length="286" mass="30498">MRIANRQGRAILVRDGDAAHLEAADIETATAGRFSSDPAHAFERWDELAAWFTESGSAVAGWEPIEASHLGPPSPSPRQIFAIGVNYSAHADETGIAVPEHPMVFTKFASALTGPETQVSLPTETVDWEIELVVVIGRQGANIPADAAWDHIAGLTVGQDISERTLQMAGKFPQFSLAKSYPGFAPTGPVVVSLDEFDDLNAIPLRATVNGRVVQEGSTAQLIFGIPTLIERISAVCTLYPGDLIFTGTPDGVGMGRTPPVYLKPGDELVSEVPGVGILRQTFEKN</sequence>
<comment type="similarity">
    <text evidence="1">Belongs to the FAH family.</text>
</comment>
<evidence type="ECO:0000256" key="1">
    <source>
        <dbReference type="ARBA" id="ARBA00010211"/>
    </source>
</evidence>
<dbReference type="PANTHER" id="PTHR42796">
    <property type="entry name" value="FUMARYLACETOACETATE HYDROLASE DOMAIN-CONTAINING PROTEIN 2A-RELATED"/>
    <property type="match status" value="1"/>
</dbReference>
<dbReference type="RefSeq" id="WP_349428673.1">
    <property type="nucleotide sequence ID" value="NZ_CP151632.1"/>
</dbReference>
<protein>
    <submittedName>
        <fullName evidence="4">Fumarylacetoacetate hydrolase family protein</fullName>
    </submittedName>
</protein>
<dbReference type="FunFam" id="3.90.850.10:FF:000002">
    <property type="entry name" value="2-hydroxyhepta-2,4-diene-1,7-dioate isomerase"/>
    <property type="match status" value="1"/>
</dbReference>
<feature type="domain" description="Fumarylacetoacetase-like C-terminal" evidence="3">
    <location>
        <begin position="80"/>
        <end position="283"/>
    </location>
</feature>